<organism evidence="3 4">
    <name type="scientific">Pyrobaculum aerophilum</name>
    <dbReference type="NCBI Taxonomy" id="13773"/>
    <lineage>
        <taxon>Archaea</taxon>
        <taxon>Thermoproteota</taxon>
        <taxon>Thermoprotei</taxon>
        <taxon>Thermoproteales</taxon>
        <taxon>Thermoproteaceae</taxon>
        <taxon>Pyrobaculum</taxon>
    </lineage>
</organism>
<keyword evidence="1" id="KW-1133">Transmembrane helix</keyword>
<name>A0A371QW90_9CREN</name>
<feature type="domain" description="EfeO-type cupredoxin-like" evidence="2">
    <location>
        <begin position="403"/>
        <end position="508"/>
    </location>
</feature>
<dbReference type="InterPro" id="IPR008972">
    <property type="entry name" value="Cupredoxin"/>
</dbReference>
<reference evidence="3 4" key="1">
    <citation type="submission" date="2017-07" db="EMBL/GenBank/DDBJ databases">
        <title>Draft genome sequence of aerobic hyperthermophilic archaea, Pyrobaculum aerophilum YKB31 and YKB32.</title>
        <authorList>
            <person name="Mochizuki T."/>
            <person name="Berliner A.J."/>
            <person name="Yoshida-Takashima Y."/>
            <person name="Takaki Y."/>
            <person name="Nunoura T."/>
            <person name="Takai K."/>
        </authorList>
    </citation>
    <scope>NUCLEOTIDE SEQUENCE [LARGE SCALE GENOMIC DNA]</scope>
    <source>
        <strain evidence="3 4">YKB31</strain>
    </source>
</reference>
<sequence>MRLGVLIVGLVIGIIVGIGIGYLAAPPKTITTTVTTTSPVTTTVGQTVTRTETLIQTTTQTVTQTITQTVTQTAAPITPTGQQVLSLKPVYINSVFINGTLGGALYAPPLLIIIPPGTYVKINNTVYKAYNFTAAIYPPPSVPPPDSSTPVFTFAYFVNGYSGANALFIDGEGRPKPLITVATAPRTWTSWAYVGYSYYSNLTISGGRYAFKNKWVEAGGRIVNLQFVRPIAWVFTTGEPAASGQRTEILRGVGPGLVPISAATVYITNETGGAAALGNLLAIIQPGTYLKQGDMLLSQFNFTLIYYAAVNITGVKSALPISAFSFALNGRIDPALSLVNKDGRPMPAITVALIPPEVTSWTWTPQAPARYDEVLRGGTYRFPNNWIRAGPYAINLQFFRPVVWVFLANTTTPSATFTTPPITNITIYAYDNYFVPDRITVPKNSTIRFIVINRGRALHTFDIDTLGIHSGPIRPGDVWISPPVIITKTGRFEYYCQYHYLYGMEGTLEMG</sequence>
<protein>
    <recommendedName>
        <fullName evidence="2">EfeO-type cupredoxin-like domain-containing protein</fullName>
    </recommendedName>
</protein>
<proteinExistence type="predicted"/>
<dbReference type="SUPFAM" id="SSF49503">
    <property type="entry name" value="Cupredoxins"/>
    <property type="match status" value="1"/>
</dbReference>
<gene>
    <name evidence="3" type="ORF">CGL51_09925</name>
</gene>
<keyword evidence="1" id="KW-0472">Membrane</keyword>
<keyword evidence="1" id="KW-0812">Transmembrane</keyword>
<dbReference type="InterPro" id="IPR028096">
    <property type="entry name" value="EfeO_Cupredoxin"/>
</dbReference>
<dbReference type="Gene3D" id="2.60.40.420">
    <property type="entry name" value="Cupredoxins - blue copper proteins"/>
    <property type="match status" value="1"/>
</dbReference>
<comment type="caution">
    <text evidence="3">The sequence shown here is derived from an EMBL/GenBank/DDBJ whole genome shotgun (WGS) entry which is preliminary data.</text>
</comment>
<dbReference type="Proteomes" id="UP000257123">
    <property type="component" value="Unassembled WGS sequence"/>
</dbReference>
<evidence type="ECO:0000256" key="1">
    <source>
        <dbReference type="SAM" id="Phobius"/>
    </source>
</evidence>
<feature type="transmembrane region" description="Helical" evidence="1">
    <location>
        <begin position="5"/>
        <end position="25"/>
    </location>
</feature>
<evidence type="ECO:0000259" key="2">
    <source>
        <dbReference type="Pfam" id="PF13473"/>
    </source>
</evidence>
<dbReference type="Pfam" id="PF13473">
    <property type="entry name" value="Cupredoxin_1"/>
    <property type="match status" value="1"/>
</dbReference>
<dbReference type="AlphaFoldDB" id="A0A371QW90"/>
<accession>A0A371QW90</accession>
<dbReference type="EMBL" id="NMUE01000035">
    <property type="protein sequence ID" value="RFA94550.1"/>
    <property type="molecule type" value="Genomic_DNA"/>
</dbReference>
<evidence type="ECO:0000313" key="3">
    <source>
        <dbReference type="EMBL" id="RFA94550.1"/>
    </source>
</evidence>
<evidence type="ECO:0000313" key="4">
    <source>
        <dbReference type="Proteomes" id="UP000257123"/>
    </source>
</evidence>
<dbReference type="RefSeq" id="WP_116421613.1">
    <property type="nucleotide sequence ID" value="NZ_NMUE01000035.1"/>
</dbReference>